<dbReference type="GO" id="GO:0030490">
    <property type="term" value="P:maturation of SSU-rRNA"/>
    <property type="evidence" value="ECO:0007669"/>
    <property type="project" value="TreeGrafter"/>
</dbReference>
<feature type="binding site" evidence="8">
    <location>
        <position position="325"/>
    </location>
    <ligand>
        <name>Zn(2+)</name>
        <dbReference type="ChEBI" id="CHEBI:29105"/>
    </ligand>
</feature>
<keyword evidence="6 7" id="KW-0539">Nucleus</keyword>
<feature type="compositionally biased region" description="Polar residues" evidence="9">
    <location>
        <begin position="183"/>
        <end position="199"/>
    </location>
</feature>
<evidence type="ECO:0000256" key="4">
    <source>
        <dbReference type="ARBA" id="ARBA00022801"/>
    </source>
</evidence>
<feature type="region of interest" description="Disordered" evidence="9">
    <location>
        <begin position="1"/>
        <end position="46"/>
    </location>
</feature>
<evidence type="ECO:0000256" key="8">
    <source>
        <dbReference type="PIRSR" id="PIRSR037125-1"/>
    </source>
</evidence>
<feature type="domain" description="Nin one binding (NOB1) Zn-ribbon-like" evidence="10">
    <location>
        <begin position="315"/>
        <end position="386"/>
    </location>
</feature>
<dbReference type="Proteomes" id="UP001278766">
    <property type="component" value="Unassembled WGS sequence"/>
</dbReference>
<evidence type="ECO:0000256" key="7">
    <source>
        <dbReference type="PIRNR" id="PIRNR037125"/>
    </source>
</evidence>
<keyword evidence="13" id="KW-1185">Reference proteome</keyword>
<comment type="caution">
    <text evidence="12">The sequence shown here is derived from an EMBL/GenBank/DDBJ whole genome shotgun (WGS) entry which is preliminary data.</text>
</comment>
<name>A0AAE0LTW8_9PEZI</name>
<evidence type="ECO:0000313" key="13">
    <source>
        <dbReference type="Proteomes" id="UP001278766"/>
    </source>
</evidence>
<dbReference type="FunFam" id="3.40.50.1010:FF:000020">
    <property type="entry name" value="20S-pre-rRNA D-site endonuclease NOB1"/>
    <property type="match status" value="1"/>
</dbReference>
<comment type="similarity">
    <text evidence="1 7">Belongs to the NOB1 family.</text>
</comment>
<feature type="region of interest" description="Disordered" evidence="9">
    <location>
        <begin position="236"/>
        <end position="261"/>
    </location>
</feature>
<evidence type="ECO:0000256" key="5">
    <source>
        <dbReference type="ARBA" id="ARBA00022833"/>
    </source>
</evidence>
<dbReference type="GO" id="GO:0046872">
    <property type="term" value="F:metal ion binding"/>
    <property type="evidence" value="ECO:0007669"/>
    <property type="project" value="UniProtKB-UniRule"/>
</dbReference>
<dbReference type="InterPro" id="IPR017117">
    <property type="entry name" value="Nob1_euk"/>
</dbReference>
<dbReference type="GO" id="GO:0004521">
    <property type="term" value="F:RNA endonuclease activity"/>
    <property type="evidence" value="ECO:0007669"/>
    <property type="project" value="UniProtKB-UniRule"/>
</dbReference>
<proteinExistence type="inferred from homology"/>
<feature type="binding site" evidence="8">
    <location>
        <position position="343"/>
    </location>
    <ligand>
        <name>Zn(2+)</name>
        <dbReference type="ChEBI" id="CHEBI:29105"/>
    </ligand>
</feature>
<feature type="region of interest" description="Disordered" evidence="9">
    <location>
        <begin position="436"/>
        <end position="465"/>
    </location>
</feature>
<keyword evidence="4" id="KW-0378">Hydrolase</keyword>
<dbReference type="PIRSF" id="PIRSF037125">
    <property type="entry name" value="D-site_20S_pre-rRNA_nuclease"/>
    <property type="match status" value="1"/>
</dbReference>
<dbReference type="GO" id="GO:0005730">
    <property type="term" value="C:nucleolus"/>
    <property type="evidence" value="ECO:0007669"/>
    <property type="project" value="UniProtKB-SubCell"/>
</dbReference>
<comment type="function">
    <text evidence="7">Required for the synthesis of 40S ribosome subunits. Has a role in processing 20S pre-rRNA into the mature 18S rRNA, where it is required for cleavage at the 3' end of the mature 18S rRNA (D-site). Accompanies the 20S pre-rRNA from the nucleus to the cytoplasm.</text>
</comment>
<dbReference type="GeneID" id="87840466"/>
<evidence type="ECO:0000256" key="3">
    <source>
        <dbReference type="ARBA" id="ARBA00022723"/>
    </source>
</evidence>
<protein>
    <recommendedName>
        <fullName evidence="7">20S-pre-rRNA D-site endonuclease NOB1</fullName>
    </recommendedName>
</protein>
<feature type="binding site" evidence="8">
    <location>
        <position position="328"/>
    </location>
    <ligand>
        <name>Zn(2+)</name>
        <dbReference type="ChEBI" id="CHEBI:29105"/>
    </ligand>
</feature>
<dbReference type="Pfam" id="PF17146">
    <property type="entry name" value="PIN_6"/>
    <property type="match status" value="1"/>
</dbReference>
<feature type="binding site" evidence="8">
    <location>
        <position position="340"/>
    </location>
    <ligand>
        <name>Zn(2+)</name>
        <dbReference type="ChEBI" id="CHEBI:29105"/>
    </ligand>
</feature>
<feature type="region of interest" description="Disordered" evidence="9">
    <location>
        <begin position="152"/>
        <end position="220"/>
    </location>
</feature>
<dbReference type="InterPro" id="IPR014881">
    <property type="entry name" value="NOB1_Zn-bd"/>
</dbReference>
<evidence type="ECO:0000259" key="11">
    <source>
        <dbReference type="Pfam" id="PF17146"/>
    </source>
</evidence>
<dbReference type="Gene3D" id="6.20.210.10">
    <property type="entry name" value="Nin one binding (NOB1), Zn-ribbon-like"/>
    <property type="match status" value="1"/>
</dbReference>
<dbReference type="InterPro" id="IPR033411">
    <property type="entry name" value="Ribonuclease_PIN"/>
</dbReference>
<dbReference type="Pfam" id="PF08772">
    <property type="entry name" value="Zn_ribbon_NOB1"/>
    <property type="match status" value="1"/>
</dbReference>
<feature type="domain" description="Ribonuclease PIN" evidence="11">
    <location>
        <begin position="52"/>
        <end position="143"/>
    </location>
</feature>
<reference evidence="12" key="1">
    <citation type="journal article" date="2023" name="Mol. Phylogenet. Evol.">
        <title>Genome-scale phylogeny and comparative genomics of the fungal order Sordariales.</title>
        <authorList>
            <person name="Hensen N."/>
            <person name="Bonometti L."/>
            <person name="Westerberg I."/>
            <person name="Brannstrom I.O."/>
            <person name="Guillou S."/>
            <person name="Cros-Aarteil S."/>
            <person name="Calhoun S."/>
            <person name="Haridas S."/>
            <person name="Kuo A."/>
            <person name="Mondo S."/>
            <person name="Pangilinan J."/>
            <person name="Riley R."/>
            <person name="LaButti K."/>
            <person name="Andreopoulos B."/>
            <person name="Lipzen A."/>
            <person name="Chen C."/>
            <person name="Yan M."/>
            <person name="Daum C."/>
            <person name="Ng V."/>
            <person name="Clum A."/>
            <person name="Steindorff A."/>
            <person name="Ohm R.A."/>
            <person name="Martin F."/>
            <person name="Silar P."/>
            <person name="Natvig D.O."/>
            <person name="Lalanne C."/>
            <person name="Gautier V."/>
            <person name="Ament-Velasquez S.L."/>
            <person name="Kruys A."/>
            <person name="Hutchinson M.I."/>
            <person name="Powell A.J."/>
            <person name="Barry K."/>
            <person name="Miller A.N."/>
            <person name="Grigoriev I.V."/>
            <person name="Debuchy R."/>
            <person name="Gladieux P."/>
            <person name="Hiltunen Thoren M."/>
            <person name="Johannesson H."/>
        </authorList>
    </citation>
    <scope>NUCLEOTIDE SEQUENCE</scope>
    <source>
        <strain evidence="12">CBS 168.71</strain>
    </source>
</reference>
<dbReference type="EMBL" id="JAUEPN010000003">
    <property type="protein sequence ID" value="KAK3297377.1"/>
    <property type="molecule type" value="Genomic_DNA"/>
</dbReference>
<dbReference type="Gene3D" id="3.40.50.1010">
    <property type="entry name" value="5'-nuclease"/>
    <property type="match status" value="1"/>
</dbReference>
<evidence type="ECO:0000313" key="12">
    <source>
        <dbReference type="EMBL" id="KAK3297377.1"/>
    </source>
</evidence>
<dbReference type="GO" id="GO:0005737">
    <property type="term" value="C:cytoplasm"/>
    <property type="evidence" value="ECO:0007669"/>
    <property type="project" value="UniProtKB-ARBA"/>
</dbReference>
<dbReference type="GO" id="GO:0016787">
    <property type="term" value="F:hydrolase activity"/>
    <property type="evidence" value="ECO:0007669"/>
    <property type="project" value="UniProtKB-KW"/>
</dbReference>
<keyword evidence="2" id="KW-0540">Nuclease</keyword>
<feature type="compositionally biased region" description="Basic and acidic residues" evidence="9">
    <location>
        <begin position="169"/>
        <end position="182"/>
    </location>
</feature>
<keyword evidence="5 7" id="KW-0862">Zinc</keyword>
<sequence>MEIPASEPVAQAQSDVLNPTPTTTETATSASASSLPSPATPATAPSKPIHSLVIDANAIIKNDPTVSTLLAQADELYTIPAVVSEIRDAATRSRFETTLSPFLKLRTPRPESVQFVTTFARKTGDLQVLSKPDLHLLALTYDLEVERNGGDWRLRREPNQKSVNGKPPGKVEDGADDTKATETGESTDAEASTITSETTKVQDDATPDVAEDVTPSDKATSEVVIDQLQRLNVNAAAAEDDIPEDAEESSEDDDGDGEWITPSNIKKYQARENAHTAPQTAQRVLQAALITGDMAMRNVALRINLNLLDPGLSRITYLKTWVLRCHGCFKICRDMSKQFCPSCGQPTLTRVSCSTDSGGNFTLHLKKNFQYNNRGNVFSIPKPTHGSASGKSNAKGGGKNGWGKELILAEDQKEYTKRLDEERRMKTRDFMDQDYLPSILGGTRNSGGGRIKVGAGRNVNAKKRK</sequence>
<dbReference type="CDD" id="cd09876">
    <property type="entry name" value="PIN_Nob1-like"/>
    <property type="match status" value="1"/>
</dbReference>
<feature type="region of interest" description="Disordered" evidence="9">
    <location>
        <begin position="383"/>
        <end position="402"/>
    </location>
</feature>
<evidence type="ECO:0000256" key="6">
    <source>
        <dbReference type="ARBA" id="ARBA00023242"/>
    </source>
</evidence>
<dbReference type="GO" id="GO:0030688">
    <property type="term" value="C:preribosome, small subunit precursor"/>
    <property type="evidence" value="ECO:0007669"/>
    <property type="project" value="TreeGrafter"/>
</dbReference>
<dbReference type="InterPro" id="IPR036283">
    <property type="entry name" value="NOB1_Zf-like_sf"/>
</dbReference>
<dbReference type="InterPro" id="IPR039907">
    <property type="entry name" value="NOB1"/>
</dbReference>
<evidence type="ECO:0000256" key="9">
    <source>
        <dbReference type="SAM" id="MobiDB-lite"/>
    </source>
</evidence>
<comment type="subcellular location">
    <subcellularLocation>
        <location evidence="7">Nucleus</location>
        <location evidence="7">Nucleolus</location>
    </subcellularLocation>
</comment>
<dbReference type="AlphaFoldDB" id="A0AAE0LTW8"/>
<accession>A0AAE0LTW8</accession>
<keyword evidence="3 7" id="KW-0479">Metal-binding</keyword>
<dbReference type="PANTHER" id="PTHR12814">
    <property type="entry name" value="RNA-BINDING PROTEIN NOB1"/>
    <property type="match status" value="1"/>
</dbReference>
<feature type="compositionally biased region" description="Low complexity" evidence="9">
    <location>
        <begin position="19"/>
        <end position="46"/>
    </location>
</feature>
<organism evidence="12 13">
    <name type="scientific">Chaetomium fimeti</name>
    <dbReference type="NCBI Taxonomy" id="1854472"/>
    <lineage>
        <taxon>Eukaryota</taxon>
        <taxon>Fungi</taxon>
        <taxon>Dikarya</taxon>
        <taxon>Ascomycota</taxon>
        <taxon>Pezizomycotina</taxon>
        <taxon>Sordariomycetes</taxon>
        <taxon>Sordariomycetidae</taxon>
        <taxon>Sordariales</taxon>
        <taxon>Chaetomiaceae</taxon>
        <taxon>Chaetomium</taxon>
    </lineage>
</organism>
<evidence type="ECO:0000259" key="10">
    <source>
        <dbReference type="Pfam" id="PF08772"/>
    </source>
</evidence>
<dbReference type="SUPFAM" id="SSF144206">
    <property type="entry name" value="NOB1 zinc finger-like"/>
    <property type="match status" value="1"/>
</dbReference>
<gene>
    <name evidence="12" type="ORF">B0H64DRAFT_392034</name>
</gene>
<dbReference type="PANTHER" id="PTHR12814:SF2">
    <property type="entry name" value="RNA-BINDING PROTEIN NOB1"/>
    <property type="match status" value="1"/>
</dbReference>
<evidence type="ECO:0000256" key="2">
    <source>
        <dbReference type="ARBA" id="ARBA00022722"/>
    </source>
</evidence>
<reference evidence="12" key="2">
    <citation type="submission" date="2023-06" db="EMBL/GenBank/DDBJ databases">
        <authorList>
            <consortium name="Lawrence Berkeley National Laboratory"/>
            <person name="Haridas S."/>
            <person name="Hensen N."/>
            <person name="Bonometti L."/>
            <person name="Westerberg I."/>
            <person name="Brannstrom I.O."/>
            <person name="Guillou S."/>
            <person name="Cros-Aarteil S."/>
            <person name="Calhoun S."/>
            <person name="Kuo A."/>
            <person name="Mondo S."/>
            <person name="Pangilinan J."/>
            <person name="Riley R."/>
            <person name="Labutti K."/>
            <person name="Andreopoulos B."/>
            <person name="Lipzen A."/>
            <person name="Chen C."/>
            <person name="Yanf M."/>
            <person name="Daum C."/>
            <person name="Ng V."/>
            <person name="Clum A."/>
            <person name="Steindorff A."/>
            <person name="Ohm R."/>
            <person name="Martin F."/>
            <person name="Silar P."/>
            <person name="Natvig D."/>
            <person name="Lalanne C."/>
            <person name="Gautier V."/>
            <person name="Ament-Velasquez S.L."/>
            <person name="Kruys A."/>
            <person name="Hutchinson M.I."/>
            <person name="Powell A.J."/>
            <person name="Barry K."/>
            <person name="Miller A.N."/>
            <person name="Grigoriev I.V."/>
            <person name="Debuchy R."/>
            <person name="Gladieux P."/>
            <person name="Thoren M.H."/>
            <person name="Johannesson H."/>
        </authorList>
    </citation>
    <scope>NUCLEOTIDE SEQUENCE</scope>
    <source>
        <strain evidence="12">CBS 168.71</strain>
    </source>
</reference>
<dbReference type="RefSeq" id="XP_062660891.1">
    <property type="nucleotide sequence ID" value="XM_062803518.1"/>
</dbReference>
<feature type="compositionally biased region" description="Acidic residues" evidence="9">
    <location>
        <begin position="238"/>
        <end position="257"/>
    </location>
</feature>
<evidence type="ECO:0000256" key="1">
    <source>
        <dbReference type="ARBA" id="ARBA00005858"/>
    </source>
</evidence>